<proteinExistence type="inferred from homology"/>
<dbReference type="InterPro" id="IPR003159">
    <property type="entry name" value="Lyase_8_central_dom"/>
</dbReference>
<dbReference type="GO" id="GO:0005576">
    <property type="term" value="C:extracellular region"/>
    <property type="evidence" value="ECO:0007669"/>
    <property type="project" value="InterPro"/>
</dbReference>
<dbReference type="PANTHER" id="PTHR38481:SF1">
    <property type="entry name" value="HYALURONATE LYASE"/>
    <property type="match status" value="1"/>
</dbReference>
<organism evidence="5 6">
    <name type="scientific">Meganyctiphanes norvegica</name>
    <name type="common">Northern krill</name>
    <name type="synonym">Thysanopoda norvegica</name>
    <dbReference type="NCBI Taxonomy" id="48144"/>
    <lineage>
        <taxon>Eukaryota</taxon>
        <taxon>Metazoa</taxon>
        <taxon>Ecdysozoa</taxon>
        <taxon>Arthropoda</taxon>
        <taxon>Crustacea</taxon>
        <taxon>Multicrustacea</taxon>
        <taxon>Malacostraca</taxon>
        <taxon>Eumalacostraca</taxon>
        <taxon>Eucarida</taxon>
        <taxon>Euphausiacea</taxon>
        <taxon>Euphausiidae</taxon>
        <taxon>Meganyctiphanes</taxon>
    </lineage>
</organism>
<dbReference type="EMBL" id="CAXKWB010001345">
    <property type="protein sequence ID" value="CAL4064068.1"/>
    <property type="molecule type" value="Genomic_DNA"/>
</dbReference>
<evidence type="ECO:0000313" key="5">
    <source>
        <dbReference type="EMBL" id="CAL4064068.1"/>
    </source>
</evidence>
<dbReference type="SUPFAM" id="SSF74650">
    <property type="entry name" value="Galactose mutarotase-like"/>
    <property type="match status" value="1"/>
</dbReference>
<dbReference type="InterPro" id="IPR014718">
    <property type="entry name" value="GH-type_carb-bd"/>
</dbReference>
<feature type="signal peptide" evidence="2">
    <location>
        <begin position="1"/>
        <end position="17"/>
    </location>
</feature>
<dbReference type="GO" id="GO:0030246">
    <property type="term" value="F:carbohydrate binding"/>
    <property type="evidence" value="ECO:0007669"/>
    <property type="project" value="InterPro"/>
</dbReference>
<dbReference type="InterPro" id="IPR012970">
    <property type="entry name" value="Lyase_8_alpha_N"/>
</dbReference>
<dbReference type="PANTHER" id="PTHR38481">
    <property type="entry name" value="HYALURONATE LYASE"/>
    <property type="match status" value="1"/>
</dbReference>
<gene>
    <name evidence="5" type="ORF">MNOR_LOCUS3820</name>
</gene>
<feature type="domain" description="Polysaccharide lyase 8 N-terminal alpha-helical" evidence="4">
    <location>
        <begin position="89"/>
        <end position="230"/>
    </location>
</feature>
<dbReference type="InterPro" id="IPR011013">
    <property type="entry name" value="Gal_mutarotase_sf_dom"/>
</dbReference>
<dbReference type="GO" id="GO:0005975">
    <property type="term" value="P:carbohydrate metabolic process"/>
    <property type="evidence" value="ECO:0007669"/>
    <property type="project" value="InterPro"/>
</dbReference>
<dbReference type="InterPro" id="IPR008929">
    <property type="entry name" value="Chondroitin_lyas"/>
</dbReference>
<reference evidence="5 6" key="1">
    <citation type="submission" date="2024-05" db="EMBL/GenBank/DDBJ databases">
        <authorList>
            <person name="Wallberg A."/>
        </authorList>
    </citation>
    <scope>NUCLEOTIDE SEQUENCE [LARGE SCALE GENOMIC DNA]</scope>
</reference>
<evidence type="ECO:0000259" key="4">
    <source>
        <dbReference type="Pfam" id="PF08124"/>
    </source>
</evidence>
<dbReference type="Gene3D" id="2.70.98.10">
    <property type="match status" value="1"/>
</dbReference>
<keyword evidence="6" id="KW-1185">Reference proteome</keyword>
<keyword evidence="2" id="KW-0732">Signal</keyword>
<dbReference type="Gene3D" id="1.50.10.100">
    <property type="entry name" value="Chondroitin AC/alginate lyase"/>
    <property type="match status" value="1"/>
</dbReference>
<dbReference type="Proteomes" id="UP001497623">
    <property type="component" value="Unassembled WGS sequence"/>
</dbReference>
<evidence type="ECO:0000259" key="3">
    <source>
        <dbReference type="Pfam" id="PF02278"/>
    </source>
</evidence>
<feature type="non-terminal residue" evidence="5">
    <location>
        <position position="542"/>
    </location>
</feature>
<dbReference type="AlphaFoldDB" id="A0AAV2PV07"/>
<evidence type="ECO:0000256" key="2">
    <source>
        <dbReference type="SAM" id="SignalP"/>
    </source>
</evidence>
<evidence type="ECO:0000256" key="1">
    <source>
        <dbReference type="ARBA" id="ARBA00006699"/>
    </source>
</evidence>
<sequence>MNLLIFLLYSFLQKCLSTSTYDLTVVWERVTTDAMANSRHREPDEYIALMDPDGSFSDLMYGSDGSNSFMEHGRRLSNLGYNNMNGVPDMEDPIVRGLSYITYDAPPNTDGNWWGHVIGTPNDLWKAIVLARDVIDHQLMTDFLNRWWVETPVGPVWNIESHEGDMTGGNLAPRAMLAEVEALLRDNFDVIHEQVKEAMYRELAQREAYNDAGLRGDGCLHQHSIQPHSTEVGYLDHILHLPYNHNYGKELLRFSATLLFWHSGLETDFEEVTIEGLYSAYLECNQWLFRGHIGEPSNAGRKIDKGEIIMGAAAETSIWDVGNTLLEMGRHQDQIEAALHRYENAQPEEEFALNGNRFFYQSDLMVQHRRKYMASLRILSNRTCRPETWPDDDMNANGYFQADGWLSVLIYGSEFGTKKNHIFQVYDWAKVPGVTNLYTTDIPQFKRGPIHAEHFFNNEVFVGGVSNGMVGLATMPYQRYHLPLHANKTWFFFDDVIIALGSGITLWESHQTGESVITTISQINFSEGYYTMGYHNGTQKVR</sequence>
<name>A0AAV2PV07_MEGNR</name>
<feature type="chain" id="PRO_5043785786" evidence="2">
    <location>
        <begin position="18"/>
        <end position="542"/>
    </location>
</feature>
<protein>
    <submittedName>
        <fullName evidence="5">Uncharacterized protein</fullName>
    </submittedName>
</protein>
<accession>A0AAV2PV07</accession>
<feature type="domain" description="Polysaccharide lyase family 8 central" evidence="3">
    <location>
        <begin position="356"/>
        <end position="531"/>
    </location>
</feature>
<dbReference type="SUPFAM" id="SSF48230">
    <property type="entry name" value="Chondroitin AC/alginate lyase"/>
    <property type="match status" value="1"/>
</dbReference>
<dbReference type="GO" id="GO:0016837">
    <property type="term" value="F:carbon-oxygen lyase activity, acting on polysaccharides"/>
    <property type="evidence" value="ECO:0007669"/>
    <property type="project" value="UniProtKB-ARBA"/>
</dbReference>
<evidence type="ECO:0000313" key="6">
    <source>
        <dbReference type="Proteomes" id="UP001497623"/>
    </source>
</evidence>
<dbReference type="InterPro" id="IPR038970">
    <property type="entry name" value="Lyase_8"/>
</dbReference>
<dbReference type="Pfam" id="PF08124">
    <property type="entry name" value="Lyase_8_N"/>
    <property type="match status" value="1"/>
</dbReference>
<comment type="caution">
    <text evidence="5">The sequence shown here is derived from an EMBL/GenBank/DDBJ whole genome shotgun (WGS) entry which is preliminary data.</text>
</comment>
<dbReference type="Pfam" id="PF02278">
    <property type="entry name" value="Lyase_8"/>
    <property type="match status" value="1"/>
</dbReference>
<comment type="similarity">
    <text evidence="1">Belongs to the polysaccharide lyase 8 family.</text>
</comment>